<dbReference type="PANTHER" id="PTHR31435:SF9">
    <property type="entry name" value="PROTEIN NATD1"/>
    <property type="match status" value="1"/>
</dbReference>
<evidence type="ECO:0000313" key="2">
    <source>
        <dbReference type="EMBL" id="MBM6856089.1"/>
    </source>
</evidence>
<proteinExistence type="predicted"/>
<sequence>MDILHDPEKHRFTLLQNGEMAYVAYRIENKMFDIRHTVVPVPLEGQGIASALVKEAYDYARQQGYKLVATCSYAVCWLQRHPEYGGEPSSDYCEGNACAL</sequence>
<comment type="caution">
    <text evidence="2">The sequence shown here is derived from an EMBL/GenBank/DDBJ whole genome shotgun (WGS) entry which is preliminary data.</text>
</comment>
<accession>A0AA40ZRB3</accession>
<name>A0AA40ZRB3_9BACT</name>
<evidence type="ECO:0000259" key="1">
    <source>
        <dbReference type="PROSITE" id="PS51729"/>
    </source>
</evidence>
<protein>
    <submittedName>
        <fullName evidence="2">N-acetyltransferase</fullName>
    </submittedName>
</protein>
<dbReference type="InterPro" id="IPR016181">
    <property type="entry name" value="Acyl_CoA_acyltransferase"/>
</dbReference>
<organism evidence="2 3">
    <name type="scientific">Caecibacteroides pullorum</name>
    <dbReference type="NCBI Taxonomy" id="2725562"/>
    <lineage>
        <taxon>Bacteria</taxon>
        <taxon>Pseudomonadati</taxon>
        <taxon>Bacteroidota</taxon>
        <taxon>Bacteroidia</taxon>
        <taxon>Bacteroidales</taxon>
        <taxon>Bacteroidaceae</taxon>
        <taxon>Caecibacteroides</taxon>
    </lineage>
</organism>
<feature type="domain" description="N-acetyltransferase" evidence="1">
    <location>
        <begin position="4"/>
        <end position="89"/>
    </location>
</feature>
<keyword evidence="3" id="KW-1185">Reference proteome</keyword>
<dbReference type="EMBL" id="JACJMO010000001">
    <property type="protein sequence ID" value="MBM6856089.1"/>
    <property type="molecule type" value="Genomic_DNA"/>
</dbReference>
<reference evidence="2 3" key="1">
    <citation type="journal article" date="2021" name="Sci. Rep.">
        <title>The distribution of antibiotic resistance genes in chicken gut microbiota commensals.</title>
        <authorList>
            <person name="Juricova H."/>
            <person name="Matiasovicova J."/>
            <person name="Kubasova T."/>
            <person name="Cejkova D."/>
            <person name="Rychlik I."/>
        </authorList>
    </citation>
    <scope>NUCLEOTIDE SEQUENCE [LARGE SCALE GENOMIC DNA]</scope>
    <source>
        <strain evidence="2 3">An421</strain>
    </source>
</reference>
<dbReference type="PANTHER" id="PTHR31435">
    <property type="entry name" value="PROTEIN NATD1"/>
    <property type="match status" value="1"/>
</dbReference>
<evidence type="ECO:0000313" key="3">
    <source>
        <dbReference type="Proteomes" id="UP000698924"/>
    </source>
</evidence>
<dbReference type="InterPro" id="IPR031165">
    <property type="entry name" value="GNAT_YJDJ"/>
</dbReference>
<dbReference type="Proteomes" id="UP000698924">
    <property type="component" value="Unassembled WGS sequence"/>
</dbReference>
<dbReference type="SUPFAM" id="SSF55729">
    <property type="entry name" value="Acyl-CoA N-acyltransferases (Nat)"/>
    <property type="match status" value="1"/>
</dbReference>
<dbReference type="AlphaFoldDB" id="A0AA40ZRB3"/>
<gene>
    <name evidence="2" type="ORF">H6D15_00460</name>
</gene>
<dbReference type="Gene3D" id="3.40.630.30">
    <property type="match status" value="1"/>
</dbReference>
<dbReference type="InterPro" id="IPR045057">
    <property type="entry name" value="Gcn5-rel_NAT"/>
</dbReference>
<dbReference type="PROSITE" id="PS51729">
    <property type="entry name" value="GNAT_YJDJ"/>
    <property type="match status" value="1"/>
</dbReference>
<dbReference type="Pfam" id="PF14542">
    <property type="entry name" value="Acetyltransf_CG"/>
    <property type="match status" value="1"/>
</dbReference>
<dbReference type="CDD" id="cd04301">
    <property type="entry name" value="NAT_SF"/>
    <property type="match status" value="1"/>
</dbReference>